<organism evidence="3 4">
    <name type="scientific">Methylosinus trichosporium (strain ATCC 35070 / NCIMB 11131 / UNIQEM 75 / OB3b)</name>
    <dbReference type="NCBI Taxonomy" id="595536"/>
    <lineage>
        <taxon>Bacteria</taxon>
        <taxon>Pseudomonadati</taxon>
        <taxon>Pseudomonadota</taxon>
        <taxon>Alphaproteobacteria</taxon>
        <taxon>Hyphomicrobiales</taxon>
        <taxon>Methylocystaceae</taxon>
        <taxon>Methylosinus</taxon>
    </lineage>
</organism>
<evidence type="ECO:0000256" key="1">
    <source>
        <dbReference type="SAM" id="MobiDB-lite"/>
    </source>
</evidence>
<accession>A0A2D2D027</accession>
<dbReference type="EMBL" id="CP023737">
    <property type="protein sequence ID" value="ATQ68322.1"/>
    <property type="molecule type" value="Genomic_DNA"/>
</dbReference>
<evidence type="ECO:0000313" key="4">
    <source>
        <dbReference type="Proteomes" id="UP000230709"/>
    </source>
</evidence>
<dbReference type="AlphaFoldDB" id="A0A2D2D027"/>
<feature type="region of interest" description="Disordered" evidence="1">
    <location>
        <begin position="39"/>
        <end position="60"/>
    </location>
</feature>
<keyword evidence="2" id="KW-0812">Transmembrane</keyword>
<dbReference type="Proteomes" id="UP000230709">
    <property type="component" value="Chromosome"/>
</dbReference>
<evidence type="ECO:0000256" key="2">
    <source>
        <dbReference type="SAM" id="Phobius"/>
    </source>
</evidence>
<keyword evidence="2" id="KW-1133">Transmembrane helix</keyword>
<dbReference type="KEGG" id="mtw:CQW49_10850"/>
<protein>
    <submittedName>
        <fullName evidence="3">Uncharacterized protein</fullName>
    </submittedName>
</protein>
<sequence>MSTIGHSSSEIGKTVLWMVGIVAFVIIMLTKVPDWISPAGTNGTGNGTDPGVGRTVKMIQ</sequence>
<keyword evidence="4" id="KW-1185">Reference proteome</keyword>
<gene>
    <name evidence="3" type="ORF">CQW49_10850</name>
</gene>
<name>A0A2D2D027_METT3</name>
<proteinExistence type="predicted"/>
<feature type="transmembrane region" description="Helical" evidence="2">
    <location>
        <begin position="15"/>
        <end position="32"/>
    </location>
</feature>
<evidence type="ECO:0000313" key="3">
    <source>
        <dbReference type="EMBL" id="ATQ68322.1"/>
    </source>
</evidence>
<reference evidence="4" key="1">
    <citation type="submission" date="2017-10" db="EMBL/GenBank/DDBJ databases">
        <title>Completed PacBio SMRT sequence of Methylosinus trichosporium OB3b reveals presence of a third large plasmid.</title>
        <authorList>
            <person name="Charles T.C."/>
            <person name="Lynch M.D.J."/>
            <person name="Heil J.R."/>
            <person name="Cheng J."/>
        </authorList>
    </citation>
    <scope>NUCLEOTIDE SEQUENCE [LARGE SCALE GENOMIC DNA]</scope>
    <source>
        <strain evidence="4">OB3b</strain>
    </source>
</reference>
<dbReference type="RefSeq" id="WP_003609901.1">
    <property type="nucleotide sequence ID" value="NZ_ADVE02000001.1"/>
</dbReference>
<keyword evidence="2" id="KW-0472">Membrane</keyword>